<reference evidence="10 11" key="1">
    <citation type="submission" date="2015-09" db="EMBL/GenBank/DDBJ databases">
        <authorList>
            <consortium name="Pathogen Informatics"/>
        </authorList>
    </citation>
    <scope>NUCLEOTIDE SEQUENCE [LARGE SCALE GENOMIC DNA]</scope>
    <source>
        <strain evidence="10 11">2789STDY5834855</strain>
    </source>
</reference>
<feature type="transmembrane region" description="Helical" evidence="7">
    <location>
        <begin position="951"/>
        <end position="971"/>
    </location>
</feature>
<protein>
    <submittedName>
        <fullName evidence="10">ABC-type transport system, involved in lipoprotein release, permease component</fullName>
    </submittedName>
</protein>
<evidence type="ECO:0000313" key="11">
    <source>
        <dbReference type="Proteomes" id="UP000095558"/>
    </source>
</evidence>
<feature type="domain" description="ABC3 transporter permease C-terminal" evidence="8">
    <location>
        <begin position="554"/>
        <end position="666"/>
    </location>
</feature>
<feature type="transmembrane region" description="Helical" evidence="7">
    <location>
        <begin position="600"/>
        <end position="628"/>
    </location>
</feature>
<feature type="coiled-coil region" evidence="6">
    <location>
        <begin position="266"/>
        <end position="448"/>
    </location>
</feature>
<dbReference type="InterPro" id="IPR025857">
    <property type="entry name" value="MacB_PCD"/>
</dbReference>
<dbReference type="PANTHER" id="PTHR30287:SF1">
    <property type="entry name" value="INNER MEMBRANE PROTEIN"/>
    <property type="match status" value="1"/>
</dbReference>
<dbReference type="Pfam" id="PF12704">
    <property type="entry name" value="MacB_PCD"/>
    <property type="match status" value="1"/>
</dbReference>
<name>A0A173YH09_9CLOT</name>
<keyword evidence="4 7" id="KW-1133">Transmembrane helix</keyword>
<feature type="transmembrane region" description="Helical" evidence="7">
    <location>
        <begin position="648"/>
        <end position="668"/>
    </location>
</feature>
<proteinExistence type="predicted"/>
<dbReference type="RefSeq" id="WP_055275122.1">
    <property type="nucleotide sequence ID" value="NZ_CYZV01000003.1"/>
</dbReference>
<evidence type="ECO:0000256" key="4">
    <source>
        <dbReference type="ARBA" id="ARBA00022989"/>
    </source>
</evidence>
<dbReference type="InterPro" id="IPR003838">
    <property type="entry name" value="ABC3_permease_C"/>
</dbReference>
<dbReference type="EMBL" id="CYZV01000003">
    <property type="protein sequence ID" value="CUN63234.1"/>
    <property type="molecule type" value="Genomic_DNA"/>
</dbReference>
<gene>
    <name evidence="10" type="ORF">ERS852470_00357</name>
</gene>
<organism evidence="10 11">
    <name type="scientific">Clostridium disporicum</name>
    <dbReference type="NCBI Taxonomy" id="84024"/>
    <lineage>
        <taxon>Bacteria</taxon>
        <taxon>Bacillati</taxon>
        <taxon>Bacillota</taxon>
        <taxon>Clostridia</taxon>
        <taxon>Eubacteriales</taxon>
        <taxon>Clostridiaceae</taxon>
        <taxon>Clostridium</taxon>
    </lineage>
</organism>
<comment type="subcellular location">
    <subcellularLocation>
        <location evidence="1">Cell membrane</location>
        <topology evidence="1">Multi-pass membrane protein</topology>
    </subcellularLocation>
</comment>
<evidence type="ECO:0000259" key="8">
    <source>
        <dbReference type="Pfam" id="PF02687"/>
    </source>
</evidence>
<keyword evidence="5 7" id="KW-0472">Membrane</keyword>
<evidence type="ECO:0000256" key="5">
    <source>
        <dbReference type="ARBA" id="ARBA00023136"/>
    </source>
</evidence>
<dbReference type="PANTHER" id="PTHR30287">
    <property type="entry name" value="MEMBRANE COMPONENT OF PREDICTED ABC SUPERFAMILY METABOLITE UPTAKE TRANSPORTER"/>
    <property type="match status" value="1"/>
</dbReference>
<keyword evidence="6" id="KW-0175">Coiled coil</keyword>
<feature type="transmembrane region" description="Helical" evidence="7">
    <location>
        <begin position="21"/>
        <end position="41"/>
    </location>
</feature>
<dbReference type="Proteomes" id="UP000095558">
    <property type="component" value="Unassembled WGS sequence"/>
</dbReference>
<evidence type="ECO:0000256" key="1">
    <source>
        <dbReference type="ARBA" id="ARBA00004651"/>
    </source>
</evidence>
<evidence type="ECO:0000313" key="10">
    <source>
        <dbReference type="EMBL" id="CUN63234.1"/>
    </source>
</evidence>
<dbReference type="Pfam" id="PF02687">
    <property type="entry name" value="FtsX"/>
    <property type="match status" value="2"/>
</dbReference>
<evidence type="ECO:0000256" key="6">
    <source>
        <dbReference type="SAM" id="Coils"/>
    </source>
</evidence>
<keyword evidence="2" id="KW-1003">Cell membrane</keyword>
<dbReference type="AlphaFoldDB" id="A0A173YH09"/>
<feature type="transmembrane region" description="Helical" evidence="7">
    <location>
        <begin position="1004"/>
        <end position="1023"/>
    </location>
</feature>
<keyword evidence="10" id="KW-0449">Lipoprotein</keyword>
<feature type="transmembrane region" description="Helical" evidence="7">
    <location>
        <begin position="555"/>
        <end position="572"/>
    </location>
</feature>
<feature type="transmembrane region" description="Helical" evidence="7">
    <location>
        <begin position="1043"/>
        <end position="1066"/>
    </location>
</feature>
<keyword evidence="3 7" id="KW-0812">Transmembrane</keyword>
<feature type="domain" description="ABC3 transporter permease C-terminal" evidence="8">
    <location>
        <begin position="955"/>
        <end position="1071"/>
    </location>
</feature>
<sequence>MIKNALWKDIFRDIKKSKGRFISIASIIVLGVMLFTGVKIAPIDMKSTADKYYDDYNLMDLKIISTLGLSDNDVNDIKNIEGVLGVYPSKTIDVLSKHGSEEVVIRIHSLPSDNLNDSNENYINRLNVVEGRLPTNENECVIANEKFKSLNMKIGDKITLFSGDNTDINESLENDEYEIVGIVETPYYLSNQIGSSTIGNGNVKTYMYINENNFKSDIYTEVYATVDGARNINSYESKYFDIIDKTTASIEDISSKINNRRYAEVIDSANVELDNGKKEYEDKKSEALQQIDDAKKEIENSKNKLVQAESEISTKEQQLKDSIKLGKEKINVAEEELNQKEEEYNIGLSTFNDAKKVAEEGFVKAEENIKESEEKLNELKKQKDSLEEALSNEELSQEEKERITQEINSINFLVQQGIDKLSEGKAQLEEKKEELVKQEESLKSVQIQLATGREAINSSKNSLIEAQNSGIAQLEEAKAQLIEGKTKIQEGEKELLEKEKLANEELAKAEEEIKKAEEEIAKIKKPELYVLDRKSHYSYVDFENNAKSIDKLSNVFPVFFFIVAALVCLTTMTRMVDEQRVNIGTLKALGYSKGSIAKKFIVYALLASTIGCIIGVVLGFTVLPLIIIDAYKILYILPNVNYVINIPLAILVFVAAIGLTTFATYAACRIELMETPSVLMRPKAPKEGKRILLERIPFIWNKLNFIGKVTVRNIFRYKKRFLMTVIGIAGSTALLLTGFGIKDSIKAVVSKQYGELTKYEMALNLDNNISDEEFSSTKNEISEDENIEDYLFVTSENSKVIAKDMSKDVSLIVSNDNDKFNNFELLRNRISGDIIELTEENVVISEKLAKLLNVKVGDEVEITNNNDKKGKVKIGSIAERYVNNYIYISEKYYEEVFNENAKINSILLKLNKESLVNEVSNKFITMDGISGTVNNTSAKQNFDDTIKSLDLVVIVMILCAGSLSFIVLFNLTNVNISERIREIATIKVLGFYDKEVSAYIYRENILLTIIGLIVGLGLGVVFHKFIIVTVEMDYVMFGRNISLFSFIIASILTMIFALLVNFAMYYKLKNVQMVESLKSVD</sequence>
<dbReference type="InterPro" id="IPR038766">
    <property type="entry name" value="Membrane_comp_ABC_pdt"/>
</dbReference>
<dbReference type="GO" id="GO:0005886">
    <property type="term" value="C:plasma membrane"/>
    <property type="evidence" value="ECO:0007669"/>
    <property type="project" value="UniProtKB-SubCell"/>
</dbReference>
<evidence type="ECO:0000256" key="3">
    <source>
        <dbReference type="ARBA" id="ARBA00022692"/>
    </source>
</evidence>
<accession>A0A173YH09</accession>
<evidence type="ECO:0000259" key="9">
    <source>
        <dbReference type="Pfam" id="PF12704"/>
    </source>
</evidence>
<evidence type="ECO:0000256" key="2">
    <source>
        <dbReference type="ARBA" id="ARBA00022475"/>
    </source>
</evidence>
<feature type="coiled-coil region" evidence="6">
    <location>
        <begin position="474"/>
        <end position="526"/>
    </location>
</feature>
<feature type="transmembrane region" description="Helical" evidence="7">
    <location>
        <begin position="721"/>
        <end position="741"/>
    </location>
</feature>
<evidence type="ECO:0000256" key="7">
    <source>
        <dbReference type="SAM" id="Phobius"/>
    </source>
</evidence>
<feature type="domain" description="MacB-like periplasmic core" evidence="9">
    <location>
        <begin position="723"/>
        <end position="922"/>
    </location>
</feature>